<comment type="caution">
    <text evidence="1">The sequence shown here is derived from an EMBL/GenBank/DDBJ whole genome shotgun (WGS) entry which is preliminary data.</text>
</comment>
<dbReference type="EMBL" id="JBHUIV010000006">
    <property type="protein sequence ID" value="MFD2200526.1"/>
    <property type="molecule type" value="Genomic_DNA"/>
</dbReference>
<evidence type="ECO:0008006" key="3">
    <source>
        <dbReference type="Google" id="ProtNLM"/>
    </source>
</evidence>
<dbReference type="Proteomes" id="UP001597414">
    <property type="component" value="Unassembled WGS sequence"/>
</dbReference>
<organism evidence="1 2">
    <name type="scientific">Shivajiella indica</name>
    <dbReference type="NCBI Taxonomy" id="872115"/>
    <lineage>
        <taxon>Bacteria</taxon>
        <taxon>Pseudomonadati</taxon>
        <taxon>Bacteroidota</taxon>
        <taxon>Cytophagia</taxon>
        <taxon>Cytophagales</taxon>
        <taxon>Cyclobacteriaceae</taxon>
        <taxon>Shivajiella</taxon>
    </lineage>
</organism>
<name>A0ABW5B5U3_9BACT</name>
<proteinExistence type="predicted"/>
<reference evidence="2" key="1">
    <citation type="journal article" date="2019" name="Int. J. Syst. Evol. Microbiol.">
        <title>The Global Catalogue of Microorganisms (GCM) 10K type strain sequencing project: providing services to taxonomists for standard genome sequencing and annotation.</title>
        <authorList>
            <consortium name="The Broad Institute Genomics Platform"/>
            <consortium name="The Broad Institute Genome Sequencing Center for Infectious Disease"/>
            <person name="Wu L."/>
            <person name="Ma J."/>
        </authorList>
    </citation>
    <scope>NUCLEOTIDE SEQUENCE [LARGE SCALE GENOMIC DNA]</scope>
    <source>
        <strain evidence="2">KCTC 19812</strain>
    </source>
</reference>
<evidence type="ECO:0000313" key="1">
    <source>
        <dbReference type="EMBL" id="MFD2200526.1"/>
    </source>
</evidence>
<sequence>MKSRIEELLDKYWEGETSLTEEKELKLLLQESEGFESEKSFFLGISKIRSEKTNKIIEPTPKAWEYASWMKMAAALLLLLVSGWAVYDNHKKQAEKEAFEQVMQAFNLIQTNMEKGTQSLQHMEEFKHLGVTEEMFNLQELNK</sequence>
<keyword evidence="2" id="KW-1185">Reference proteome</keyword>
<gene>
    <name evidence="1" type="ORF">ACFSKV_03040</name>
</gene>
<evidence type="ECO:0000313" key="2">
    <source>
        <dbReference type="Proteomes" id="UP001597414"/>
    </source>
</evidence>
<dbReference type="RefSeq" id="WP_380800265.1">
    <property type="nucleotide sequence ID" value="NZ_JBHUIV010000006.1"/>
</dbReference>
<accession>A0ABW5B5U3</accession>
<protein>
    <recommendedName>
        <fullName evidence="3">Anti-sigma factor</fullName>
    </recommendedName>
</protein>